<dbReference type="InterPro" id="IPR010560">
    <property type="entry name" value="Neogenin_C"/>
</dbReference>
<feature type="domain" description="Ig-like" evidence="14">
    <location>
        <begin position="139"/>
        <end position="226"/>
    </location>
</feature>
<feature type="domain" description="Fibronectin type-III" evidence="15">
    <location>
        <begin position="963"/>
        <end position="1064"/>
    </location>
</feature>
<evidence type="ECO:0000259" key="15">
    <source>
        <dbReference type="PROSITE" id="PS50853"/>
    </source>
</evidence>
<evidence type="ECO:0000256" key="12">
    <source>
        <dbReference type="SAM" id="Phobius"/>
    </source>
</evidence>
<keyword evidence="7 12" id="KW-0472">Membrane</keyword>
<dbReference type="SMART" id="SM00409">
    <property type="entry name" value="IG"/>
    <property type="match status" value="4"/>
</dbReference>
<feature type="domain" description="Fibronectin type-III" evidence="15">
    <location>
        <begin position="465"/>
        <end position="554"/>
    </location>
</feature>
<feature type="region of interest" description="Disordered" evidence="11">
    <location>
        <begin position="1155"/>
        <end position="1181"/>
    </location>
</feature>
<dbReference type="InterPro" id="IPR003961">
    <property type="entry name" value="FN3_dom"/>
</dbReference>
<feature type="region of interest" description="Disordered" evidence="11">
    <location>
        <begin position="1318"/>
        <end position="1443"/>
    </location>
</feature>
<dbReference type="PROSITE" id="PS50853">
    <property type="entry name" value="FN3"/>
    <property type="match status" value="6"/>
</dbReference>
<dbReference type="Gene3D" id="2.60.40.10">
    <property type="entry name" value="Immunoglobulins"/>
    <property type="match status" value="10"/>
</dbReference>
<dbReference type="Pfam" id="PF13927">
    <property type="entry name" value="Ig_3"/>
    <property type="match status" value="2"/>
</dbReference>
<proteinExistence type="inferred from homology"/>
<feature type="domain" description="Fibronectin type-III" evidence="15">
    <location>
        <begin position="759"/>
        <end position="853"/>
    </location>
</feature>
<dbReference type="SMART" id="SM00060">
    <property type="entry name" value="FN3"/>
    <property type="match status" value="6"/>
</dbReference>
<dbReference type="InterPro" id="IPR007110">
    <property type="entry name" value="Ig-like_dom"/>
</dbReference>
<reference evidence="17" key="1">
    <citation type="submission" date="2025-08" db="UniProtKB">
        <authorList>
            <consortium name="RefSeq"/>
        </authorList>
    </citation>
    <scope>IDENTIFICATION</scope>
    <source>
        <tissue evidence="17">Gonads</tissue>
    </source>
</reference>
<feature type="region of interest" description="Disordered" evidence="11">
    <location>
        <begin position="1260"/>
        <end position="1280"/>
    </location>
</feature>
<sequence length="1482" mass="163440">MARNRPRKRWGLPSLVSVLLLGLLQSALGQETHTFSSFHFTVEPSNIIAYKGYPALLNCSAENSGNTPRTQWIRDGVYMSLNGDSRRYKLNNGSLYFSSIEHTRSSRPDEGVYKCVATVMGLGTLVSRAAKLQVGYFNRDFKEEPKNVNVHLGDNAVFTCAVDSIPRASIVWFKGSTELSDSPGGTLRIYPDGILEIQDVKFSDLGQYHCKSEYSEPGRSRPQVSTSAVASLTQNADTSTYKGVSPRFIITPTDTTVLEGSTVHLYCGANGRDSQENTPQIMWLKSGTTIDTTKPENARFSVVGLGSLRIESVTEADAGLYTCRAENNEDSIDATATLVVQVAPRFVKEPESFYAHVNADVQFDCEIYGNPTPKITWMKNGDIVIPSDYFQIIDGKHLRILGLVISDDGLYQCFGENAVGNVQASAQLVVLQPDVPIPTPSPHTTQPTPPAGSDQPVAQGQPPSAPRELKAVMVGIRFITLKWKEPQETGEGPIYYAVYWKAQGSDRERVMNTTSTDANVQLLKPATRYTFRVLAANSHGSGDAQTLQLTTQPEVHVPTQVRDLTAMALSTRELQITWSPPNKTNGNIREYKIHYYKAMDTHEMAVVVPGSTTSYTLANLRPYTECFFRVVAFNQNGPGMSTDEVSARTFSAAPSGPPQNVTVEPSTSNSILIQWEPPYSDERNGLITGYKIKYRQRGQSGKAHTIMTDGDRRLYSVTGLARDTTYSIRVAAVNTNGTGPHTPWTSVKTYESDLDESREPGIPSSLTVRPFTDRMVVHWTPPVQDNVMIRGYRIGYGVGVPDVYQVDVSANERLYTIKNLRPSSEYVVSLRAFNHKGVGRERLQTGTTRDESSAENTTPMIPPVGVKVTIISSSSVMVTWTDTTLGGNQRTSDHRYYTIKYIPATGSNRREKYVNSTELNKKIEDLKPATMYEFAVKVINARRQSHWSLTVVNTTKEAAPATAPRDLTPVPLPVSKKGPTCNIMLNWQPPKIPNGKITGYLVFYTTDATQKDRDWVVEGVLGEKLSITIKGLTPHTTYYFKVQARNSKGYGPMSSTVIYRTPRADGTGGGPIDTPEYDPNTPGGKLGHPGIDGHDMVNVIIDGAKEIANNEEEAEKNKGGISQNAMWIIIASCVCGVIIVTVIAIVVIVCRRKSPGERRRSGYHPSSKSKGPGPKDLKPPDLWIHHDLELKSMDKNSDHETSMTMTPIPRSSQEKLDDDQNQFETTVNEERYRRMPRHRPIMIPVDSQPAPPREPIATATALPNGHVHTPSDRDVPTRPVYPRTQYNMTPRVYAGDVSQPGSDIEEMQPLMGGTLDRRKMSSMQSLQRDQQGGSAYTRPQSPDSSYNQPPVPYDQLHLHSTTTPTAAESSNSLPQRTPNPLKSFSVPGPPRHQGAPGSPPAPKQLVVKPQQPTSPYKKQPTVTVSAMKSRTPMPVVTPKAPDLLKTSGDQKICSTEELSQEMANLEGLMKDLNAITQQEFEC</sequence>
<feature type="region of interest" description="Disordered" evidence="11">
    <location>
        <begin position="434"/>
        <end position="465"/>
    </location>
</feature>
<evidence type="ECO:0000256" key="2">
    <source>
        <dbReference type="ARBA" id="ARBA00009588"/>
    </source>
</evidence>
<dbReference type="InParanoid" id="A0A1S3HPI5"/>
<keyword evidence="9" id="KW-0325">Glycoprotein</keyword>
<evidence type="ECO:0000259" key="14">
    <source>
        <dbReference type="PROSITE" id="PS50835"/>
    </source>
</evidence>
<dbReference type="SUPFAM" id="SSF49265">
    <property type="entry name" value="Fibronectin type III"/>
    <property type="match status" value="4"/>
</dbReference>
<feature type="compositionally biased region" description="Polar residues" evidence="11">
    <location>
        <begin position="1202"/>
        <end position="1211"/>
    </location>
</feature>
<evidence type="ECO:0000256" key="7">
    <source>
        <dbReference type="ARBA" id="ARBA00023136"/>
    </source>
</evidence>
<feature type="region of interest" description="Disordered" evidence="11">
    <location>
        <begin position="1193"/>
        <end position="1221"/>
    </location>
</feature>
<evidence type="ECO:0000313" key="16">
    <source>
        <dbReference type="Proteomes" id="UP000085678"/>
    </source>
</evidence>
<dbReference type="SMART" id="SM00408">
    <property type="entry name" value="IGc2"/>
    <property type="match status" value="3"/>
</dbReference>
<dbReference type="FunCoup" id="A0A1S3HPI5">
    <property type="interactions" value="794"/>
</dbReference>
<dbReference type="FunFam" id="2.60.40.10:FF:000004">
    <property type="entry name" value="DCC isoform 1"/>
    <property type="match status" value="1"/>
</dbReference>
<evidence type="ECO:0000256" key="5">
    <source>
        <dbReference type="ARBA" id="ARBA00022737"/>
    </source>
</evidence>
<dbReference type="PANTHER" id="PTHR44170">
    <property type="entry name" value="PROTEIN SIDEKICK"/>
    <property type="match status" value="1"/>
</dbReference>
<organism evidence="16 17">
    <name type="scientific">Lingula anatina</name>
    <name type="common">Brachiopod</name>
    <name type="synonym">Lingula unguis</name>
    <dbReference type="NCBI Taxonomy" id="7574"/>
    <lineage>
        <taxon>Eukaryota</taxon>
        <taxon>Metazoa</taxon>
        <taxon>Spiralia</taxon>
        <taxon>Lophotrochozoa</taxon>
        <taxon>Brachiopoda</taxon>
        <taxon>Linguliformea</taxon>
        <taxon>Lingulata</taxon>
        <taxon>Lingulida</taxon>
        <taxon>Linguloidea</taxon>
        <taxon>Lingulidae</taxon>
        <taxon>Lingula</taxon>
    </lineage>
</organism>
<dbReference type="InterPro" id="IPR036116">
    <property type="entry name" value="FN3_sf"/>
</dbReference>
<dbReference type="PRINTS" id="PR00014">
    <property type="entry name" value="FNTYPEIII"/>
</dbReference>
<dbReference type="FunFam" id="2.60.40.10:FF:000036">
    <property type="entry name" value="receptor-type tyrosine-protein phosphatase delta isoform X1"/>
    <property type="match status" value="1"/>
</dbReference>
<dbReference type="Pfam" id="PF07679">
    <property type="entry name" value="I-set"/>
    <property type="match status" value="2"/>
</dbReference>
<dbReference type="GO" id="GO:0098609">
    <property type="term" value="P:cell-cell adhesion"/>
    <property type="evidence" value="ECO:0007669"/>
    <property type="project" value="TreeGrafter"/>
</dbReference>
<accession>A0A1S3HPI5</accession>
<dbReference type="FunFam" id="2.60.40.10:FF:000189">
    <property type="entry name" value="Neogenin isoform 3"/>
    <property type="match status" value="1"/>
</dbReference>
<comment type="similarity">
    <text evidence="2">Belongs to the immunoglobulin superfamily. DCC family.</text>
</comment>
<comment type="subcellular location">
    <subcellularLocation>
        <location evidence="1">Membrane</location>
        <topology evidence="1">Single-pass type I membrane protein</topology>
    </subcellularLocation>
</comment>
<dbReference type="CDD" id="cd00063">
    <property type="entry name" value="FN3"/>
    <property type="match status" value="6"/>
</dbReference>
<feature type="transmembrane region" description="Helical" evidence="12">
    <location>
        <begin position="1125"/>
        <end position="1150"/>
    </location>
</feature>
<dbReference type="InterPro" id="IPR003599">
    <property type="entry name" value="Ig_sub"/>
</dbReference>
<dbReference type="RefSeq" id="XP_013387952.1">
    <property type="nucleotide sequence ID" value="XM_013532498.1"/>
</dbReference>
<dbReference type="Pfam" id="PF00041">
    <property type="entry name" value="fn3"/>
    <property type="match status" value="6"/>
</dbReference>
<dbReference type="PROSITE" id="PS50835">
    <property type="entry name" value="IG_LIKE"/>
    <property type="match status" value="4"/>
</dbReference>
<gene>
    <name evidence="17" type="primary">LOC106157033</name>
</gene>
<dbReference type="KEGG" id="lak:106157033"/>
<evidence type="ECO:0000313" key="17">
    <source>
        <dbReference type="RefSeq" id="XP_013387952.1"/>
    </source>
</evidence>
<name>A0A1S3HPI5_LINAN</name>
<dbReference type="PANTHER" id="PTHR44170:SF54">
    <property type="entry name" value="FI24025P1"/>
    <property type="match status" value="1"/>
</dbReference>
<keyword evidence="5" id="KW-0677">Repeat</keyword>
<evidence type="ECO:0000256" key="3">
    <source>
        <dbReference type="ARBA" id="ARBA00022692"/>
    </source>
</evidence>
<feature type="domain" description="Ig-like" evidence="14">
    <location>
        <begin position="13"/>
        <end position="133"/>
    </location>
</feature>
<evidence type="ECO:0000256" key="6">
    <source>
        <dbReference type="ARBA" id="ARBA00022989"/>
    </source>
</evidence>
<protein>
    <submittedName>
        <fullName evidence="17">Neogenin isoform X1</fullName>
    </submittedName>
</protein>
<feature type="signal peptide" evidence="13">
    <location>
        <begin position="1"/>
        <end position="29"/>
    </location>
</feature>
<evidence type="ECO:0000256" key="9">
    <source>
        <dbReference type="ARBA" id="ARBA00023180"/>
    </source>
</evidence>
<evidence type="ECO:0000256" key="1">
    <source>
        <dbReference type="ARBA" id="ARBA00004479"/>
    </source>
</evidence>
<dbReference type="InterPro" id="IPR036179">
    <property type="entry name" value="Ig-like_dom_sf"/>
</dbReference>
<dbReference type="Pfam" id="PF06583">
    <property type="entry name" value="Neogenin_C"/>
    <property type="match status" value="1"/>
</dbReference>
<feature type="domain" description="Ig-like" evidence="14">
    <location>
        <begin position="246"/>
        <end position="339"/>
    </location>
</feature>
<feature type="chain" id="PRO_5010346208" evidence="13">
    <location>
        <begin position="30"/>
        <end position="1482"/>
    </location>
</feature>
<feature type="domain" description="Fibronectin type-III" evidence="15">
    <location>
        <begin position="657"/>
        <end position="752"/>
    </location>
</feature>
<dbReference type="InterPro" id="IPR003598">
    <property type="entry name" value="Ig_sub2"/>
</dbReference>
<dbReference type="GeneID" id="106157033"/>
<dbReference type="InterPro" id="IPR013783">
    <property type="entry name" value="Ig-like_fold"/>
</dbReference>
<keyword evidence="6 12" id="KW-1133">Transmembrane helix</keyword>
<dbReference type="InterPro" id="IPR013098">
    <property type="entry name" value="Ig_I-set"/>
</dbReference>
<evidence type="ECO:0000256" key="11">
    <source>
        <dbReference type="SAM" id="MobiDB-lite"/>
    </source>
</evidence>
<feature type="domain" description="Ig-like" evidence="14">
    <location>
        <begin position="344"/>
        <end position="429"/>
    </location>
</feature>
<dbReference type="STRING" id="7574.A0A1S3HPI5"/>
<feature type="domain" description="Fibronectin type-III" evidence="15">
    <location>
        <begin position="560"/>
        <end position="652"/>
    </location>
</feature>
<dbReference type="Proteomes" id="UP000085678">
    <property type="component" value="Unplaced"/>
</dbReference>
<keyword evidence="10" id="KW-0393">Immunoglobulin domain</keyword>
<dbReference type="SUPFAM" id="SSF48726">
    <property type="entry name" value="Immunoglobulin"/>
    <property type="match status" value="4"/>
</dbReference>
<evidence type="ECO:0000256" key="13">
    <source>
        <dbReference type="SAM" id="SignalP"/>
    </source>
</evidence>
<feature type="compositionally biased region" description="Polar residues" evidence="11">
    <location>
        <begin position="1321"/>
        <end position="1348"/>
    </location>
</feature>
<dbReference type="GO" id="GO:0016020">
    <property type="term" value="C:membrane"/>
    <property type="evidence" value="ECO:0007669"/>
    <property type="project" value="UniProtKB-SubCell"/>
</dbReference>
<feature type="domain" description="Fibronectin type-III" evidence="15">
    <location>
        <begin position="862"/>
        <end position="958"/>
    </location>
</feature>
<dbReference type="FunFam" id="2.60.40.10:FF:000551">
    <property type="entry name" value="Protogenin A"/>
    <property type="match status" value="1"/>
</dbReference>
<keyword evidence="4 13" id="KW-0732">Signal</keyword>
<keyword evidence="3 12" id="KW-0812">Transmembrane</keyword>
<feature type="compositionally biased region" description="Polar residues" evidence="11">
    <location>
        <begin position="1410"/>
        <end position="1428"/>
    </location>
</feature>
<dbReference type="OrthoDB" id="114660at2759"/>
<dbReference type="FunFam" id="2.60.40.10:FF:000032">
    <property type="entry name" value="palladin isoform X1"/>
    <property type="match status" value="1"/>
</dbReference>
<keyword evidence="8" id="KW-1015">Disulfide bond</keyword>
<dbReference type="FunFam" id="2.60.40.10:FF:000133">
    <property type="entry name" value="Neogenin isoform 1"/>
    <property type="match status" value="1"/>
</dbReference>
<evidence type="ECO:0000256" key="4">
    <source>
        <dbReference type="ARBA" id="ARBA00022729"/>
    </source>
</evidence>
<evidence type="ECO:0000256" key="10">
    <source>
        <dbReference type="ARBA" id="ARBA00023319"/>
    </source>
</evidence>
<keyword evidence="16" id="KW-1185">Reference proteome</keyword>
<evidence type="ECO:0000256" key="8">
    <source>
        <dbReference type="ARBA" id="ARBA00023157"/>
    </source>
</evidence>
<feature type="compositionally biased region" description="Polar residues" evidence="11">
    <location>
        <begin position="1358"/>
        <end position="1382"/>
    </location>
</feature>